<dbReference type="RefSeq" id="WP_193122888.1">
    <property type="nucleotide sequence ID" value="NZ_JADBGI010000014.1"/>
</dbReference>
<proteinExistence type="predicted"/>
<organism evidence="2 3">
    <name type="scientific">Nocardiopsis coralli</name>
    <dbReference type="NCBI Taxonomy" id="2772213"/>
    <lineage>
        <taxon>Bacteria</taxon>
        <taxon>Bacillati</taxon>
        <taxon>Actinomycetota</taxon>
        <taxon>Actinomycetes</taxon>
        <taxon>Streptosporangiales</taxon>
        <taxon>Nocardiopsidaceae</taxon>
        <taxon>Nocardiopsis</taxon>
    </lineage>
</organism>
<dbReference type="SUPFAM" id="SSF109854">
    <property type="entry name" value="DinB/YfiT-like putative metalloenzymes"/>
    <property type="match status" value="1"/>
</dbReference>
<name>A0ABR9P8U9_9ACTN</name>
<dbReference type="InterPro" id="IPR034660">
    <property type="entry name" value="DinB/YfiT-like"/>
</dbReference>
<reference evidence="2 3" key="1">
    <citation type="submission" date="2020-09" db="EMBL/GenBank/DDBJ databases">
        <title>Diversity and distribution of actinomycetes associated with coral in the coast of Hainan.</title>
        <authorList>
            <person name="Li F."/>
        </authorList>
    </citation>
    <scope>NUCLEOTIDE SEQUENCE [LARGE SCALE GENOMIC DNA]</scope>
    <source>
        <strain evidence="2 3">HNM0947</strain>
    </source>
</reference>
<dbReference type="InterPro" id="IPR024775">
    <property type="entry name" value="DinB-like"/>
</dbReference>
<evidence type="ECO:0000313" key="3">
    <source>
        <dbReference type="Proteomes" id="UP000806528"/>
    </source>
</evidence>
<sequence>MTWTDDLLFQLDFYWDRMLMPRLEGLTDEEYLWEPVEGCWSIRPQEDGTGMIDWSFPPPEPPPFTTIAWRMAHLSVLVLGMRASSHFGDGSLTIGTAQWPLTAAEGLESLRRYHAEWRNGLATLDDASMAEPVGEAEGPWAEYPMSTLVLHLNREIFHHGAEIALLRDLYRDGFRKG</sequence>
<dbReference type="Pfam" id="PF12867">
    <property type="entry name" value="DinB_2"/>
    <property type="match status" value="1"/>
</dbReference>
<protein>
    <submittedName>
        <fullName evidence="2">DinB family protein</fullName>
    </submittedName>
</protein>
<dbReference type="Proteomes" id="UP000806528">
    <property type="component" value="Unassembled WGS sequence"/>
</dbReference>
<keyword evidence="3" id="KW-1185">Reference proteome</keyword>
<evidence type="ECO:0000259" key="1">
    <source>
        <dbReference type="Pfam" id="PF12867"/>
    </source>
</evidence>
<comment type="caution">
    <text evidence="2">The sequence shown here is derived from an EMBL/GenBank/DDBJ whole genome shotgun (WGS) entry which is preliminary data.</text>
</comment>
<gene>
    <name evidence="2" type="ORF">IDM40_16395</name>
</gene>
<feature type="domain" description="DinB-like" evidence="1">
    <location>
        <begin position="17"/>
        <end position="163"/>
    </location>
</feature>
<dbReference type="Gene3D" id="1.20.120.450">
    <property type="entry name" value="dinb family like domain"/>
    <property type="match status" value="1"/>
</dbReference>
<dbReference type="EMBL" id="JADBGI010000014">
    <property type="protein sequence ID" value="MBE3000267.1"/>
    <property type="molecule type" value="Genomic_DNA"/>
</dbReference>
<accession>A0ABR9P8U9</accession>
<evidence type="ECO:0000313" key="2">
    <source>
        <dbReference type="EMBL" id="MBE3000267.1"/>
    </source>
</evidence>